<dbReference type="AlphaFoldDB" id="A0A8J5HN87"/>
<proteinExistence type="predicted"/>
<dbReference type="Gene3D" id="3.30.40.10">
    <property type="entry name" value="Zinc/RING finger domain, C3HC4 (zinc finger)"/>
    <property type="match status" value="1"/>
</dbReference>
<dbReference type="SMART" id="SM00744">
    <property type="entry name" value="RINGv"/>
    <property type="match status" value="1"/>
</dbReference>
<keyword evidence="2 4" id="KW-0863">Zinc-finger</keyword>
<dbReference type="GO" id="GO:0008270">
    <property type="term" value="F:zinc ion binding"/>
    <property type="evidence" value="ECO:0007669"/>
    <property type="project" value="UniProtKB-KW"/>
</dbReference>
<dbReference type="CDD" id="cd16454">
    <property type="entry name" value="RING-H2_PA-TM-RING"/>
    <property type="match status" value="1"/>
</dbReference>
<evidence type="ECO:0000313" key="7">
    <source>
        <dbReference type="Proteomes" id="UP000734854"/>
    </source>
</evidence>
<keyword evidence="3" id="KW-0862">Zinc</keyword>
<dbReference type="Pfam" id="PF13639">
    <property type="entry name" value="zf-RING_2"/>
    <property type="match status" value="1"/>
</dbReference>
<dbReference type="PANTHER" id="PTHR15710:SF217">
    <property type="entry name" value="E3 UBIQUITIN-PROTEIN LIGASE RDUF2"/>
    <property type="match status" value="1"/>
</dbReference>
<evidence type="ECO:0000256" key="1">
    <source>
        <dbReference type="ARBA" id="ARBA00022723"/>
    </source>
</evidence>
<dbReference type="InterPro" id="IPR011016">
    <property type="entry name" value="Znf_RING-CH"/>
</dbReference>
<dbReference type="GO" id="GO:0016567">
    <property type="term" value="P:protein ubiquitination"/>
    <property type="evidence" value="ECO:0007669"/>
    <property type="project" value="TreeGrafter"/>
</dbReference>
<dbReference type="InterPro" id="IPR013083">
    <property type="entry name" value="Znf_RING/FYVE/PHD"/>
</dbReference>
<protein>
    <recommendedName>
        <fullName evidence="5">RING-type domain-containing protein</fullName>
    </recommendedName>
</protein>
<dbReference type="PROSITE" id="PS50089">
    <property type="entry name" value="ZF_RING_2"/>
    <property type="match status" value="1"/>
</dbReference>
<organism evidence="6 7">
    <name type="scientific">Zingiber officinale</name>
    <name type="common">Ginger</name>
    <name type="synonym">Amomum zingiber</name>
    <dbReference type="NCBI Taxonomy" id="94328"/>
    <lineage>
        <taxon>Eukaryota</taxon>
        <taxon>Viridiplantae</taxon>
        <taxon>Streptophyta</taxon>
        <taxon>Embryophyta</taxon>
        <taxon>Tracheophyta</taxon>
        <taxon>Spermatophyta</taxon>
        <taxon>Magnoliopsida</taxon>
        <taxon>Liliopsida</taxon>
        <taxon>Zingiberales</taxon>
        <taxon>Zingiberaceae</taxon>
        <taxon>Zingiber</taxon>
    </lineage>
</organism>
<keyword evidence="1" id="KW-0479">Metal-binding</keyword>
<sequence>MAASSVSMSNVAHGAVLMEIPGWEANANGYLLSMEAEAATRSASQGTNPPQFIFSFCLRTISPSTRSVELAAYFTIDQPYQNILSGAAWDEETRWMLSHVAADHVRTADDLALLTLAFRRYTRAVFDRFPIMELSMIEFFSVIEIPPTVPSTSTGHLHYFVPLETRQYFFEDDDYDELAPAPAAAVEGLQMKKITEEHGVCSICLEDFNRTTHVLEMPCRHIFHKECLTEWLARSNTCPLCRFLTDDADLVATRSI</sequence>
<dbReference type="SMART" id="SM00184">
    <property type="entry name" value="RING"/>
    <property type="match status" value="1"/>
</dbReference>
<accession>A0A8J5HN87</accession>
<evidence type="ECO:0000259" key="5">
    <source>
        <dbReference type="PROSITE" id="PS50089"/>
    </source>
</evidence>
<dbReference type="GO" id="GO:0061630">
    <property type="term" value="F:ubiquitin protein ligase activity"/>
    <property type="evidence" value="ECO:0007669"/>
    <property type="project" value="TreeGrafter"/>
</dbReference>
<comment type="caution">
    <text evidence="6">The sequence shown here is derived from an EMBL/GenBank/DDBJ whole genome shotgun (WGS) entry which is preliminary data.</text>
</comment>
<evidence type="ECO:0000256" key="4">
    <source>
        <dbReference type="PROSITE-ProRule" id="PRU00175"/>
    </source>
</evidence>
<reference evidence="6 7" key="1">
    <citation type="submission" date="2020-08" db="EMBL/GenBank/DDBJ databases">
        <title>Plant Genome Project.</title>
        <authorList>
            <person name="Zhang R.-G."/>
        </authorList>
    </citation>
    <scope>NUCLEOTIDE SEQUENCE [LARGE SCALE GENOMIC DNA]</scope>
    <source>
        <tissue evidence="6">Rhizome</tissue>
    </source>
</reference>
<evidence type="ECO:0000313" key="6">
    <source>
        <dbReference type="EMBL" id="KAG6529259.1"/>
    </source>
</evidence>
<dbReference type="Proteomes" id="UP000734854">
    <property type="component" value="Unassembled WGS sequence"/>
</dbReference>
<feature type="domain" description="RING-type" evidence="5">
    <location>
        <begin position="201"/>
        <end position="242"/>
    </location>
</feature>
<dbReference type="InterPro" id="IPR001841">
    <property type="entry name" value="Znf_RING"/>
</dbReference>
<dbReference type="GO" id="GO:0005737">
    <property type="term" value="C:cytoplasm"/>
    <property type="evidence" value="ECO:0007669"/>
    <property type="project" value="TreeGrafter"/>
</dbReference>
<dbReference type="SUPFAM" id="SSF57850">
    <property type="entry name" value="RING/U-box"/>
    <property type="match status" value="1"/>
</dbReference>
<evidence type="ECO:0000256" key="2">
    <source>
        <dbReference type="ARBA" id="ARBA00022771"/>
    </source>
</evidence>
<name>A0A8J5HN87_ZINOF</name>
<dbReference type="PANTHER" id="PTHR15710">
    <property type="entry name" value="E3 UBIQUITIN-PROTEIN LIGASE PRAJA"/>
    <property type="match status" value="1"/>
</dbReference>
<dbReference type="EMBL" id="JACMSC010000003">
    <property type="protein sequence ID" value="KAG6529259.1"/>
    <property type="molecule type" value="Genomic_DNA"/>
</dbReference>
<evidence type="ECO:0000256" key="3">
    <source>
        <dbReference type="ARBA" id="ARBA00022833"/>
    </source>
</evidence>
<gene>
    <name evidence="6" type="ORF">ZIOFF_011455</name>
</gene>
<keyword evidence="7" id="KW-1185">Reference proteome</keyword>